<dbReference type="InterPro" id="IPR005467">
    <property type="entry name" value="His_kinase_dom"/>
</dbReference>
<evidence type="ECO:0000256" key="5">
    <source>
        <dbReference type="ARBA" id="ARBA00022692"/>
    </source>
</evidence>
<organism evidence="10 11">
    <name type="scientific">Amycolatopsis minnesotensis</name>
    <dbReference type="NCBI Taxonomy" id="337894"/>
    <lineage>
        <taxon>Bacteria</taxon>
        <taxon>Bacillati</taxon>
        <taxon>Actinomycetota</taxon>
        <taxon>Actinomycetes</taxon>
        <taxon>Pseudonocardiales</taxon>
        <taxon>Pseudonocardiaceae</taxon>
        <taxon>Amycolatopsis</taxon>
    </lineage>
</organism>
<evidence type="ECO:0000256" key="7">
    <source>
        <dbReference type="ARBA" id="ARBA00022989"/>
    </source>
</evidence>
<evidence type="ECO:0000313" key="11">
    <source>
        <dbReference type="Proteomes" id="UP001501116"/>
    </source>
</evidence>
<dbReference type="Pfam" id="PF02518">
    <property type="entry name" value="HATPase_c"/>
    <property type="match status" value="1"/>
</dbReference>
<keyword evidence="4" id="KW-0808">Transferase</keyword>
<reference evidence="10 11" key="1">
    <citation type="journal article" date="2019" name="Int. J. Syst. Evol. Microbiol.">
        <title>The Global Catalogue of Microorganisms (GCM) 10K type strain sequencing project: providing services to taxonomists for standard genome sequencing and annotation.</title>
        <authorList>
            <consortium name="The Broad Institute Genomics Platform"/>
            <consortium name="The Broad Institute Genome Sequencing Center for Infectious Disease"/>
            <person name="Wu L."/>
            <person name="Ma J."/>
        </authorList>
    </citation>
    <scope>NUCLEOTIDE SEQUENCE [LARGE SCALE GENOMIC DNA]</scope>
    <source>
        <strain evidence="10 11">JCM 14545</strain>
    </source>
</reference>
<dbReference type="Proteomes" id="UP001501116">
    <property type="component" value="Unassembled WGS sequence"/>
</dbReference>
<evidence type="ECO:0000313" key="10">
    <source>
        <dbReference type="EMBL" id="GAA1953283.1"/>
    </source>
</evidence>
<evidence type="ECO:0000256" key="1">
    <source>
        <dbReference type="ARBA" id="ARBA00000085"/>
    </source>
</evidence>
<keyword evidence="6" id="KW-0418">Kinase</keyword>
<dbReference type="EMBL" id="BAAANN010000007">
    <property type="protein sequence ID" value="GAA1953283.1"/>
    <property type="molecule type" value="Genomic_DNA"/>
</dbReference>
<accession>A0ABN2QIZ6</accession>
<keyword evidence="7 8" id="KW-1133">Transmembrane helix</keyword>
<evidence type="ECO:0000256" key="3">
    <source>
        <dbReference type="ARBA" id="ARBA00022553"/>
    </source>
</evidence>
<dbReference type="InterPro" id="IPR036890">
    <property type="entry name" value="HATPase_C_sf"/>
</dbReference>
<name>A0ABN2QIZ6_9PSEU</name>
<comment type="catalytic activity">
    <reaction evidence="1">
        <text>ATP + protein L-histidine = ADP + protein N-phospho-L-histidine.</text>
        <dbReference type="EC" id="2.7.13.3"/>
    </reaction>
</comment>
<dbReference type="SMART" id="SM00387">
    <property type="entry name" value="HATPase_c"/>
    <property type="match status" value="1"/>
</dbReference>
<dbReference type="CDD" id="cd00075">
    <property type="entry name" value="HATPase"/>
    <property type="match status" value="1"/>
</dbReference>
<sequence>MALLLAGAGVVAWAGQSAERAHSFATRASASATSASVVVGVSQNDADAMVGRARELAGDAPGAEIAVEQVTAFELLSLAHVISRADAPVQYVEHSLDALAGRLAPDVRHDLDTLRAGEAWHRVSAGQAAGAGHQAADQLVGLYLEQSVRVARLADRAAWLALLVAVFGGGALIAGAVAAYLAVTRFSGRLAGRLDRLRVQTAGVADVQLPELVARVRAGERVDPAAELLFLDHGDDEIARLADAFTLAQQSAVSAAVGEATSRAGAKHAFAELSWRTQLLLDQQLRTLDEAERATADPAALGLLFDVDHLSTRARRNAENLVVLGDRRPARRWRSPVRLSELVRGAVAEVESYTRVGVGALPDAHLEGAVVVDLVHLLAELLDNAISVSPAETRVEVCGSVAGRGIVLEIEDRGAGMPAARLDAMNALLREPRDFGELVGSGAGVGLFLCGRLAARHGISVTLRGSPYGGTTAIVLVPEAVIADEVLAQIRDQAPFVPSPQPRRIAAKLNGAAR</sequence>
<keyword evidence="8" id="KW-0472">Membrane</keyword>
<keyword evidence="11" id="KW-1185">Reference proteome</keyword>
<evidence type="ECO:0000256" key="4">
    <source>
        <dbReference type="ARBA" id="ARBA00022679"/>
    </source>
</evidence>
<dbReference type="PROSITE" id="PS50109">
    <property type="entry name" value="HIS_KIN"/>
    <property type="match status" value="1"/>
</dbReference>
<evidence type="ECO:0000256" key="2">
    <source>
        <dbReference type="ARBA" id="ARBA00012438"/>
    </source>
</evidence>
<dbReference type="InterPro" id="IPR050428">
    <property type="entry name" value="TCS_sensor_his_kinase"/>
</dbReference>
<keyword evidence="3" id="KW-0597">Phosphoprotein</keyword>
<comment type="caution">
    <text evidence="10">The sequence shown here is derived from an EMBL/GenBank/DDBJ whole genome shotgun (WGS) entry which is preliminary data.</text>
</comment>
<proteinExistence type="predicted"/>
<dbReference type="SUPFAM" id="SSF55874">
    <property type="entry name" value="ATPase domain of HSP90 chaperone/DNA topoisomerase II/histidine kinase"/>
    <property type="match status" value="1"/>
</dbReference>
<dbReference type="InterPro" id="IPR003594">
    <property type="entry name" value="HATPase_dom"/>
</dbReference>
<dbReference type="EC" id="2.7.13.3" evidence="2"/>
<evidence type="ECO:0000256" key="8">
    <source>
        <dbReference type="SAM" id="Phobius"/>
    </source>
</evidence>
<feature type="transmembrane region" description="Helical" evidence="8">
    <location>
        <begin position="157"/>
        <end position="183"/>
    </location>
</feature>
<dbReference type="PANTHER" id="PTHR45436">
    <property type="entry name" value="SENSOR HISTIDINE KINASE YKOH"/>
    <property type="match status" value="1"/>
</dbReference>
<dbReference type="PANTHER" id="PTHR45436:SF5">
    <property type="entry name" value="SENSOR HISTIDINE KINASE TRCS"/>
    <property type="match status" value="1"/>
</dbReference>
<keyword evidence="5 8" id="KW-0812">Transmembrane</keyword>
<feature type="domain" description="Histidine kinase" evidence="9">
    <location>
        <begin position="374"/>
        <end position="481"/>
    </location>
</feature>
<evidence type="ECO:0000256" key="6">
    <source>
        <dbReference type="ARBA" id="ARBA00022777"/>
    </source>
</evidence>
<gene>
    <name evidence="10" type="ORF">GCM10009754_23120</name>
</gene>
<dbReference type="Gene3D" id="3.30.565.10">
    <property type="entry name" value="Histidine kinase-like ATPase, C-terminal domain"/>
    <property type="match status" value="1"/>
</dbReference>
<evidence type="ECO:0000259" key="9">
    <source>
        <dbReference type="PROSITE" id="PS50109"/>
    </source>
</evidence>
<protein>
    <recommendedName>
        <fullName evidence="2">histidine kinase</fullName>
        <ecNumber evidence="2">2.7.13.3</ecNumber>
    </recommendedName>
</protein>